<accession>A0A518RF59</accession>
<gene>
    <name evidence="1" type="ORF">FPZ54_08495</name>
</gene>
<dbReference type="EMBL" id="CP042239">
    <property type="protein sequence ID" value="QDX26059.1"/>
    <property type="molecule type" value="Genomic_DNA"/>
</dbReference>
<organism evidence="1 2">
    <name type="scientific">Sphingomonas suaedae</name>
    <dbReference type="NCBI Taxonomy" id="2599297"/>
    <lineage>
        <taxon>Bacteria</taxon>
        <taxon>Pseudomonadati</taxon>
        <taxon>Pseudomonadota</taxon>
        <taxon>Alphaproteobacteria</taxon>
        <taxon>Sphingomonadales</taxon>
        <taxon>Sphingomonadaceae</taxon>
        <taxon>Sphingomonas</taxon>
    </lineage>
</organism>
<sequence length="117" mass="12561">MASKADEKGVVPPVANLFADLPDARTSEVFSAVLARPGLRIERIVSHGQTTPEDAPFVQVEDEWVLLLRGSAGIRIEGSGEVALKPGDHLLIPGGKRHWVTRTAPDAPTLWLAIHLG</sequence>
<name>A0A518RF59_9SPHN</name>
<protein>
    <submittedName>
        <fullName evidence="1">Cupin domain-containing protein</fullName>
    </submittedName>
</protein>
<dbReference type="Proteomes" id="UP000318055">
    <property type="component" value="Chromosome"/>
</dbReference>
<dbReference type="InterPro" id="IPR014710">
    <property type="entry name" value="RmlC-like_jellyroll"/>
</dbReference>
<keyword evidence="2" id="KW-1185">Reference proteome</keyword>
<proteinExistence type="predicted"/>
<reference evidence="1 2" key="1">
    <citation type="submission" date="2019-07" db="EMBL/GenBank/DDBJ databases">
        <title>Sphingomonas alkalisoli sp. nov., isolated from rhizosphere soil of Suaedae salsa.</title>
        <authorList>
            <person name="Zhang H."/>
            <person name="Xu L."/>
            <person name="Zhang J.-X."/>
            <person name="Sun J.-Q."/>
        </authorList>
    </citation>
    <scope>NUCLEOTIDE SEQUENCE [LARGE SCALE GENOMIC DNA]</scope>
    <source>
        <strain evidence="1 2">XS-10</strain>
    </source>
</reference>
<dbReference type="RefSeq" id="WP_145846407.1">
    <property type="nucleotide sequence ID" value="NZ_CP042239.1"/>
</dbReference>
<dbReference type="Gene3D" id="2.60.120.10">
    <property type="entry name" value="Jelly Rolls"/>
    <property type="match status" value="1"/>
</dbReference>
<dbReference type="AlphaFoldDB" id="A0A518RF59"/>
<dbReference type="CDD" id="cd06981">
    <property type="entry name" value="cupin_reut_a1446"/>
    <property type="match status" value="1"/>
</dbReference>
<dbReference type="SUPFAM" id="SSF51182">
    <property type="entry name" value="RmlC-like cupins"/>
    <property type="match status" value="1"/>
</dbReference>
<dbReference type="OrthoDB" id="9798585at2"/>
<evidence type="ECO:0000313" key="1">
    <source>
        <dbReference type="EMBL" id="QDX26059.1"/>
    </source>
</evidence>
<dbReference type="InterPro" id="IPR011051">
    <property type="entry name" value="RmlC_Cupin_sf"/>
</dbReference>
<dbReference type="KEGG" id="ssua:FPZ54_08495"/>
<evidence type="ECO:0000313" key="2">
    <source>
        <dbReference type="Proteomes" id="UP000318055"/>
    </source>
</evidence>